<evidence type="ECO:0000256" key="2">
    <source>
        <dbReference type="SAM" id="Phobius"/>
    </source>
</evidence>
<evidence type="ECO:0000313" key="3">
    <source>
        <dbReference type="EMBL" id="TWT93976.1"/>
    </source>
</evidence>
<evidence type="ECO:0000313" key="4">
    <source>
        <dbReference type="Proteomes" id="UP000320176"/>
    </source>
</evidence>
<keyword evidence="2" id="KW-0472">Membrane</keyword>
<name>A0A5C6A3J2_9BACT</name>
<feature type="compositionally biased region" description="Basic and acidic residues" evidence="1">
    <location>
        <begin position="10"/>
        <end position="19"/>
    </location>
</feature>
<evidence type="ECO:0000256" key="1">
    <source>
        <dbReference type="SAM" id="MobiDB-lite"/>
    </source>
</evidence>
<feature type="region of interest" description="Disordered" evidence="1">
    <location>
        <begin position="1"/>
        <end position="24"/>
    </location>
</feature>
<reference evidence="3 4" key="1">
    <citation type="submission" date="2019-02" db="EMBL/GenBank/DDBJ databases">
        <title>Deep-cultivation of Planctomycetes and their phenomic and genomic characterization uncovers novel biology.</title>
        <authorList>
            <person name="Wiegand S."/>
            <person name="Jogler M."/>
            <person name="Boedeker C."/>
            <person name="Pinto D."/>
            <person name="Vollmers J."/>
            <person name="Rivas-Marin E."/>
            <person name="Kohn T."/>
            <person name="Peeters S.H."/>
            <person name="Heuer A."/>
            <person name="Rast P."/>
            <person name="Oberbeckmann S."/>
            <person name="Bunk B."/>
            <person name="Jeske O."/>
            <person name="Meyerdierks A."/>
            <person name="Storesund J.E."/>
            <person name="Kallscheuer N."/>
            <person name="Luecker S."/>
            <person name="Lage O.M."/>
            <person name="Pohl T."/>
            <person name="Merkel B.J."/>
            <person name="Hornburger P."/>
            <person name="Mueller R.-W."/>
            <person name="Bruemmer F."/>
            <person name="Labrenz M."/>
            <person name="Spormann A.M."/>
            <person name="Op Den Camp H."/>
            <person name="Overmann J."/>
            <person name="Amann R."/>
            <person name="Jetten M.S.M."/>
            <person name="Mascher T."/>
            <person name="Medema M.H."/>
            <person name="Devos D.P."/>
            <person name="Kaster A.-K."/>
            <person name="Ovreas L."/>
            <person name="Rohde M."/>
            <person name="Galperin M.Y."/>
            <person name="Jogler C."/>
        </authorList>
    </citation>
    <scope>NUCLEOTIDE SEQUENCE [LARGE SCALE GENOMIC DNA]</scope>
    <source>
        <strain evidence="3 4">Pla52n</strain>
    </source>
</reference>
<dbReference type="EMBL" id="SJPN01000008">
    <property type="protein sequence ID" value="TWT93976.1"/>
    <property type="molecule type" value="Genomic_DNA"/>
</dbReference>
<proteinExistence type="predicted"/>
<keyword evidence="4" id="KW-1185">Reference proteome</keyword>
<keyword evidence="2" id="KW-1133">Transmembrane helix</keyword>
<organism evidence="3 4">
    <name type="scientific">Stieleria varia</name>
    <dbReference type="NCBI Taxonomy" id="2528005"/>
    <lineage>
        <taxon>Bacteria</taxon>
        <taxon>Pseudomonadati</taxon>
        <taxon>Planctomycetota</taxon>
        <taxon>Planctomycetia</taxon>
        <taxon>Pirellulales</taxon>
        <taxon>Pirellulaceae</taxon>
        <taxon>Stieleria</taxon>
    </lineage>
</organism>
<gene>
    <name evidence="3" type="ORF">Pla52n_58050</name>
</gene>
<dbReference type="Proteomes" id="UP000320176">
    <property type="component" value="Unassembled WGS sequence"/>
</dbReference>
<keyword evidence="2" id="KW-0812">Transmembrane</keyword>
<dbReference type="RefSeq" id="WP_146522761.1">
    <property type="nucleotide sequence ID" value="NZ_CP151726.1"/>
</dbReference>
<comment type="caution">
    <text evidence="3">The sequence shown here is derived from an EMBL/GenBank/DDBJ whole genome shotgun (WGS) entry which is preliminary data.</text>
</comment>
<protein>
    <submittedName>
        <fullName evidence="3">Uncharacterized protein</fullName>
    </submittedName>
</protein>
<accession>A0A5C6A3J2</accession>
<dbReference type="AlphaFoldDB" id="A0A5C6A3J2"/>
<sequence>MQHDASTGQDRSRGLEHSRGLVRAPNKQKSQMKIIVILVLGLVLAVATQPGSESDSDFSQDSATLQLVSLKQAGGSSASNSQQPLEHFLEVISLPAIDIEAIVSRDLFCPPPSTLPAPEEPETQLSPQTVAPESVFSVRAVYGDASGSMQMALIDSNVDGKDESPNEIVRAGQPLPSGIQILSITEEGIQVAR</sequence>
<feature type="transmembrane region" description="Helical" evidence="2">
    <location>
        <begin position="34"/>
        <end position="52"/>
    </location>
</feature>